<feature type="compositionally biased region" description="Acidic residues" evidence="1">
    <location>
        <begin position="96"/>
        <end position="105"/>
    </location>
</feature>
<feature type="compositionally biased region" description="Basic residues" evidence="1">
    <location>
        <begin position="108"/>
        <end position="119"/>
    </location>
</feature>
<dbReference type="InterPro" id="IPR026719">
    <property type="entry name" value="ERICH1"/>
</dbReference>
<reference evidence="2" key="1">
    <citation type="submission" date="2022-11" db="UniProtKB">
        <authorList>
            <consortium name="EnsemblMetazoa"/>
        </authorList>
    </citation>
    <scope>IDENTIFICATION</scope>
</reference>
<feature type="compositionally biased region" description="Polar residues" evidence="1">
    <location>
        <begin position="134"/>
        <end position="154"/>
    </location>
</feature>
<keyword evidence="3" id="KW-1185">Reference proteome</keyword>
<feature type="compositionally biased region" description="Basic and acidic residues" evidence="1">
    <location>
        <begin position="79"/>
        <end position="88"/>
    </location>
</feature>
<feature type="compositionally biased region" description="Polar residues" evidence="1">
    <location>
        <begin position="34"/>
        <end position="54"/>
    </location>
</feature>
<dbReference type="RefSeq" id="XP_038057702.1">
    <property type="nucleotide sequence ID" value="XM_038201774.1"/>
</dbReference>
<feature type="region of interest" description="Disordered" evidence="1">
    <location>
        <begin position="1"/>
        <end position="208"/>
    </location>
</feature>
<name>A0A914A1J6_PATMI</name>
<protein>
    <recommendedName>
        <fullName evidence="4">Glutamate-rich protein 1</fullName>
    </recommendedName>
</protein>
<feature type="compositionally biased region" description="Basic and acidic residues" evidence="1">
    <location>
        <begin position="9"/>
        <end position="20"/>
    </location>
</feature>
<evidence type="ECO:0008006" key="4">
    <source>
        <dbReference type="Google" id="ProtNLM"/>
    </source>
</evidence>
<dbReference type="EnsemblMetazoa" id="XM_038201774.1">
    <property type="protein sequence ID" value="XP_038057702.1"/>
    <property type="gene ID" value="LOC119729208"/>
</dbReference>
<sequence length="326" mass="36365">MNVKKSTRKRESVFKAHVLERLYPPENTSKDETAPQTPTNSLTTKCTKSTQSRVAGTKLYTVQPPSDGLPEAQTQLSHASRESPEEKLPSSCSEAESSDVFEDEERPARKRKRKKKHRKGTAESSAETSLTTSKGDAQSQTFQKESSSQPTNTSLLTKNQRRKLRKKRAKLGRLQNKPTVKATEFTCDVDAQGPGRGDDDGDEGSGDEATREVIEFVEAVWRVYSCDTSKAQSMHSHSQQFQTMIDKLSNDEVSKEAVIRLRDIKRLLVLQDFPRARTKLSECGDNQSSTSESENILLFSTLAEYWMTDIAASDSTSGIFAELMSI</sequence>
<organism evidence="2 3">
    <name type="scientific">Patiria miniata</name>
    <name type="common">Bat star</name>
    <name type="synonym">Asterina miniata</name>
    <dbReference type="NCBI Taxonomy" id="46514"/>
    <lineage>
        <taxon>Eukaryota</taxon>
        <taxon>Metazoa</taxon>
        <taxon>Echinodermata</taxon>
        <taxon>Eleutherozoa</taxon>
        <taxon>Asterozoa</taxon>
        <taxon>Asteroidea</taxon>
        <taxon>Valvatacea</taxon>
        <taxon>Valvatida</taxon>
        <taxon>Asterinidae</taxon>
        <taxon>Patiria</taxon>
    </lineage>
</organism>
<accession>A0A914A1J6</accession>
<dbReference type="OMA" id="MTHRKEV"/>
<proteinExistence type="predicted"/>
<feature type="compositionally biased region" description="Basic residues" evidence="1">
    <location>
        <begin position="159"/>
        <end position="171"/>
    </location>
</feature>
<evidence type="ECO:0000313" key="2">
    <source>
        <dbReference type="EnsemblMetazoa" id="XP_038057702.1"/>
    </source>
</evidence>
<evidence type="ECO:0000313" key="3">
    <source>
        <dbReference type="Proteomes" id="UP000887568"/>
    </source>
</evidence>
<dbReference type="OrthoDB" id="10543127at2759"/>
<dbReference type="AlphaFoldDB" id="A0A914A1J6"/>
<evidence type="ECO:0000256" key="1">
    <source>
        <dbReference type="SAM" id="MobiDB-lite"/>
    </source>
</evidence>
<dbReference type="PANTHER" id="PTHR22444:SF1">
    <property type="entry name" value="GLUTAMATE-RICH PROTEIN 1"/>
    <property type="match status" value="1"/>
</dbReference>
<dbReference type="GeneID" id="119729208"/>
<feature type="compositionally biased region" description="Low complexity" evidence="1">
    <location>
        <begin position="122"/>
        <end position="133"/>
    </location>
</feature>
<dbReference type="PANTHER" id="PTHR22444">
    <property type="entry name" value="GLUTAMATE-RICH PROTEIN 1"/>
    <property type="match status" value="1"/>
</dbReference>
<dbReference type="Proteomes" id="UP000887568">
    <property type="component" value="Unplaced"/>
</dbReference>